<name>A0ABP9MFL6_9FLAO</name>
<reference evidence="2" key="1">
    <citation type="journal article" date="2019" name="Int. J. Syst. Evol. Microbiol.">
        <title>The Global Catalogue of Microorganisms (GCM) 10K type strain sequencing project: providing services to taxonomists for standard genome sequencing and annotation.</title>
        <authorList>
            <consortium name="The Broad Institute Genomics Platform"/>
            <consortium name="The Broad Institute Genome Sequencing Center for Infectious Disease"/>
            <person name="Wu L."/>
            <person name="Ma J."/>
        </authorList>
    </citation>
    <scope>NUCLEOTIDE SEQUENCE [LARGE SCALE GENOMIC DNA]</scope>
    <source>
        <strain evidence="2">JCM 18019</strain>
    </source>
</reference>
<evidence type="ECO:0000313" key="2">
    <source>
        <dbReference type="Proteomes" id="UP001500353"/>
    </source>
</evidence>
<proteinExistence type="predicted"/>
<organism evidence="1 2">
    <name type="scientific">Chryseobacterium ginsengisoli</name>
    <dbReference type="NCBI Taxonomy" id="363853"/>
    <lineage>
        <taxon>Bacteria</taxon>
        <taxon>Pseudomonadati</taxon>
        <taxon>Bacteroidota</taxon>
        <taxon>Flavobacteriia</taxon>
        <taxon>Flavobacteriales</taxon>
        <taxon>Weeksellaceae</taxon>
        <taxon>Chryseobacterium group</taxon>
        <taxon>Chryseobacterium</taxon>
    </lineage>
</organism>
<comment type="caution">
    <text evidence="1">The sequence shown here is derived from an EMBL/GenBank/DDBJ whole genome shotgun (WGS) entry which is preliminary data.</text>
</comment>
<evidence type="ECO:0000313" key="1">
    <source>
        <dbReference type="EMBL" id="GAA5096040.1"/>
    </source>
</evidence>
<dbReference type="Proteomes" id="UP001500353">
    <property type="component" value="Unassembled WGS sequence"/>
</dbReference>
<dbReference type="RefSeq" id="WP_345205540.1">
    <property type="nucleotide sequence ID" value="NZ_BAABHX010000004.1"/>
</dbReference>
<gene>
    <name evidence="1" type="ORF">GCM10023210_29410</name>
</gene>
<keyword evidence="2" id="KW-1185">Reference proteome</keyword>
<dbReference type="EMBL" id="BAABHX010000004">
    <property type="protein sequence ID" value="GAA5096040.1"/>
    <property type="molecule type" value="Genomic_DNA"/>
</dbReference>
<sequence length="89" mass="10576">MKFAKPSMMRKRPIHGIVKLVSATIFCFNKRCPFDPDNAGCLSITWEESLHYRDSGYRSLEEKNNNYFTKDEESFFDSKIVKDIQVYRR</sequence>
<accession>A0ABP9MFL6</accession>
<protein>
    <submittedName>
        <fullName evidence="1">Uncharacterized protein</fullName>
    </submittedName>
</protein>